<evidence type="ECO:0000313" key="1">
    <source>
        <dbReference type="EMBL" id="KAG7495754.1"/>
    </source>
</evidence>
<dbReference type="Proteomes" id="UP000693946">
    <property type="component" value="Linkage Group LG3"/>
</dbReference>
<gene>
    <name evidence="1" type="ORF">JOB18_004758</name>
</gene>
<accession>A0AAV6QUF5</accession>
<sequence length="105" mass="12086">MAGRMDGWMIKHQGVQWHYISLDLRALYRTTDSYWTELPTCVFVRMNSNVYDQQSGCVCVRVRVCACVCARVLWLGCADELKSVRVLKTIAARTCEPVCECLYQL</sequence>
<proteinExistence type="predicted"/>
<name>A0AAV6QUF5_SOLSE</name>
<organism evidence="1 2">
    <name type="scientific">Solea senegalensis</name>
    <name type="common">Senegalese sole</name>
    <dbReference type="NCBI Taxonomy" id="28829"/>
    <lineage>
        <taxon>Eukaryota</taxon>
        <taxon>Metazoa</taxon>
        <taxon>Chordata</taxon>
        <taxon>Craniata</taxon>
        <taxon>Vertebrata</taxon>
        <taxon>Euteleostomi</taxon>
        <taxon>Actinopterygii</taxon>
        <taxon>Neopterygii</taxon>
        <taxon>Teleostei</taxon>
        <taxon>Neoteleostei</taxon>
        <taxon>Acanthomorphata</taxon>
        <taxon>Carangaria</taxon>
        <taxon>Pleuronectiformes</taxon>
        <taxon>Pleuronectoidei</taxon>
        <taxon>Soleidae</taxon>
        <taxon>Solea</taxon>
    </lineage>
</organism>
<dbReference type="AlphaFoldDB" id="A0AAV6QUF5"/>
<comment type="caution">
    <text evidence="1">The sequence shown here is derived from an EMBL/GenBank/DDBJ whole genome shotgun (WGS) entry which is preliminary data.</text>
</comment>
<keyword evidence="2" id="KW-1185">Reference proteome</keyword>
<protein>
    <submittedName>
        <fullName evidence="1">Uncharacterized protein</fullName>
    </submittedName>
</protein>
<evidence type="ECO:0000313" key="2">
    <source>
        <dbReference type="Proteomes" id="UP000693946"/>
    </source>
</evidence>
<dbReference type="EMBL" id="JAGKHQ010000015">
    <property type="protein sequence ID" value="KAG7495754.1"/>
    <property type="molecule type" value="Genomic_DNA"/>
</dbReference>
<reference evidence="1 2" key="1">
    <citation type="journal article" date="2021" name="Sci. Rep.">
        <title>Chromosome anchoring in Senegalese sole (Solea senegalensis) reveals sex-associated markers and genome rearrangements in flatfish.</title>
        <authorList>
            <person name="Guerrero-Cozar I."/>
            <person name="Gomez-Garrido J."/>
            <person name="Berbel C."/>
            <person name="Martinez-Blanch J.F."/>
            <person name="Alioto T."/>
            <person name="Claros M.G."/>
            <person name="Gagnaire P.A."/>
            <person name="Manchado M."/>
        </authorList>
    </citation>
    <scope>NUCLEOTIDE SEQUENCE [LARGE SCALE GENOMIC DNA]</scope>
    <source>
        <strain evidence="1">Sse05_10M</strain>
    </source>
</reference>